<accession>A0AB94IE32</accession>
<dbReference type="EMBL" id="AWGA01000023">
    <property type="protein sequence ID" value="TEA27724.1"/>
    <property type="molecule type" value="Genomic_DNA"/>
</dbReference>
<dbReference type="AlphaFoldDB" id="A0AB94IE32"/>
<evidence type="ECO:0008006" key="3">
    <source>
        <dbReference type="Google" id="ProtNLM"/>
    </source>
</evidence>
<name>A0AB94IE32_9GAMM</name>
<protein>
    <recommendedName>
        <fullName evidence="3">Phage tail protein</fullName>
    </recommendedName>
</protein>
<organism evidence="1 2">
    <name type="scientific">Candidatus Schmidhempelia bombi str. Bimp</name>
    <dbReference type="NCBI Taxonomy" id="1387197"/>
    <lineage>
        <taxon>Bacteria</taxon>
        <taxon>Pseudomonadati</taxon>
        <taxon>Pseudomonadota</taxon>
        <taxon>Gammaproteobacteria</taxon>
        <taxon>Orbales</taxon>
        <taxon>Orbaceae</taxon>
        <taxon>Candidatus Schmidhempelia</taxon>
    </lineage>
</organism>
<gene>
    <name evidence="1" type="ORF">O970_02320</name>
</gene>
<dbReference type="RefSeq" id="WP_024495576.1">
    <property type="nucleotide sequence ID" value="NZ_AWGA01000023.1"/>
</dbReference>
<keyword evidence="2" id="KW-1185">Reference proteome</keyword>
<reference evidence="1 2" key="1">
    <citation type="journal article" date="2014" name="Appl. Environ. Microbiol.">
        <title>Genomic features of a bumble bee symbiont reflect its host environment.</title>
        <authorList>
            <person name="Martinson V.G."/>
            <person name="Magoc T."/>
            <person name="Koch H."/>
            <person name="Salzberg S.L."/>
            <person name="Moran N.A."/>
        </authorList>
    </citation>
    <scope>NUCLEOTIDE SEQUENCE [LARGE SCALE GENOMIC DNA]</scope>
    <source>
        <strain evidence="1 2">Bimp</strain>
    </source>
</reference>
<evidence type="ECO:0000313" key="2">
    <source>
        <dbReference type="Proteomes" id="UP000506160"/>
    </source>
</evidence>
<comment type="caution">
    <text evidence="1">The sequence shown here is derived from an EMBL/GenBank/DDBJ whole genome shotgun (WGS) entry which is preliminary data.</text>
</comment>
<dbReference type="Proteomes" id="UP000506160">
    <property type="component" value="Unassembled WGS sequence"/>
</dbReference>
<evidence type="ECO:0000313" key="1">
    <source>
        <dbReference type="EMBL" id="TEA27724.1"/>
    </source>
</evidence>
<proteinExistence type="predicted"/>
<sequence length="129" mass="14399">MPKVTNISGVLRVGKIGYDGYGFSKNNWNSLNNGKNSSFSSPVLDTLGYWADTLVIRFTGVNDLSSYPKFCKLYIDGSLSYVGKKFCKVGADWIGYTCKSPEECSAKAVFSKRNVGLIYKIKLEFYDEL</sequence>